<comment type="caution">
    <text evidence="1">The sequence shown here is derived from an EMBL/GenBank/DDBJ whole genome shotgun (WGS) entry which is preliminary data.</text>
</comment>
<evidence type="ECO:0000313" key="1">
    <source>
        <dbReference type="EMBL" id="GLK53926.1"/>
    </source>
</evidence>
<dbReference type="AlphaFoldDB" id="A0A9W6IP94"/>
<keyword evidence="2" id="KW-1185">Reference proteome</keyword>
<gene>
    <name evidence="1" type="ORF">GCM10017621_34340</name>
</gene>
<evidence type="ECO:0000313" key="2">
    <source>
        <dbReference type="Proteomes" id="UP001143486"/>
    </source>
</evidence>
<reference evidence="1" key="1">
    <citation type="journal article" date="2014" name="Int. J. Syst. Evol. Microbiol.">
        <title>Complete genome sequence of Corynebacterium casei LMG S-19264T (=DSM 44701T), isolated from a smear-ripened cheese.</title>
        <authorList>
            <consortium name="US DOE Joint Genome Institute (JGI-PGF)"/>
            <person name="Walter F."/>
            <person name="Albersmeier A."/>
            <person name="Kalinowski J."/>
            <person name="Ruckert C."/>
        </authorList>
    </citation>
    <scope>NUCLEOTIDE SEQUENCE</scope>
    <source>
        <strain evidence="1">VKM B-1513</strain>
    </source>
</reference>
<dbReference type="Proteomes" id="UP001143486">
    <property type="component" value="Unassembled WGS sequence"/>
</dbReference>
<reference evidence="1" key="2">
    <citation type="submission" date="2023-01" db="EMBL/GenBank/DDBJ databases">
        <authorList>
            <person name="Sun Q."/>
            <person name="Evtushenko L."/>
        </authorList>
    </citation>
    <scope>NUCLEOTIDE SEQUENCE</scope>
    <source>
        <strain evidence="1">VKM B-1513</strain>
    </source>
</reference>
<proteinExistence type="predicted"/>
<name>A0A9W6IP94_9PROT</name>
<dbReference type="RefSeq" id="WP_271188261.1">
    <property type="nucleotide sequence ID" value="NZ_BSFE01000016.1"/>
</dbReference>
<sequence>MNQIEFVSLATGQTAMIPASAVSSQEVEFMRSAILAGGAELGMPAVELVVERPHHPEDPGKIEEGALIYFLRKPGTDGVITGAMVCWDETYSEEAWRFVTAMQESSDVVGLGCDRPAPSVPWSAGFCTSEWAEQSPQQKRQLADLDVSLAWACV</sequence>
<dbReference type="EMBL" id="BSFE01000016">
    <property type="protein sequence ID" value="GLK53926.1"/>
    <property type="molecule type" value="Genomic_DNA"/>
</dbReference>
<accession>A0A9W6IP94</accession>
<organism evidence="1 2">
    <name type="scientific">Maricaulis virginensis</name>
    <dbReference type="NCBI Taxonomy" id="144022"/>
    <lineage>
        <taxon>Bacteria</taxon>
        <taxon>Pseudomonadati</taxon>
        <taxon>Pseudomonadota</taxon>
        <taxon>Alphaproteobacteria</taxon>
        <taxon>Maricaulales</taxon>
        <taxon>Maricaulaceae</taxon>
        <taxon>Maricaulis</taxon>
    </lineage>
</organism>
<protein>
    <submittedName>
        <fullName evidence="1">Uncharacterized protein</fullName>
    </submittedName>
</protein>